<reference evidence="3" key="1">
    <citation type="submission" date="2020-06" db="EMBL/GenBank/DDBJ databases">
        <authorList>
            <consortium name="Plant Systems Biology data submission"/>
        </authorList>
    </citation>
    <scope>NUCLEOTIDE SEQUENCE</scope>
    <source>
        <strain evidence="3">D6</strain>
    </source>
</reference>
<feature type="chain" id="PRO_5040449767" description="Secreted protein" evidence="2">
    <location>
        <begin position="21"/>
        <end position="119"/>
    </location>
</feature>
<dbReference type="AlphaFoldDB" id="A0A9N8DT21"/>
<proteinExistence type="predicted"/>
<feature type="compositionally biased region" description="Low complexity" evidence="1">
    <location>
        <begin position="68"/>
        <end position="78"/>
    </location>
</feature>
<keyword evidence="4" id="KW-1185">Reference proteome</keyword>
<comment type="caution">
    <text evidence="3">The sequence shown here is derived from an EMBL/GenBank/DDBJ whole genome shotgun (WGS) entry which is preliminary data.</text>
</comment>
<name>A0A9N8DT21_9STRA</name>
<evidence type="ECO:0000256" key="1">
    <source>
        <dbReference type="SAM" id="MobiDB-lite"/>
    </source>
</evidence>
<feature type="signal peptide" evidence="2">
    <location>
        <begin position="1"/>
        <end position="20"/>
    </location>
</feature>
<protein>
    <recommendedName>
        <fullName evidence="5">Secreted protein</fullName>
    </recommendedName>
</protein>
<gene>
    <name evidence="3" type="ORF">SEMRO_257_G100980.1</name>
</gene>
<evidence type="ECO:0000313" key="3">
    <source>
        <dbReference type="EMBL" id="CAB9506195.1"/>
    </source>
</evidence>
<evidence type="ECO:0000313" key="4">
    <source>
        <dbReference type="Proteomes" id="UP001153069"/>
    </source>
</evidence>
<organism evidence="3 4">
    <name type="scientific">Seminavis robusta</name>
    <dbReference type="NCBI Taxonomy" id="568900"/>
    <lineage>
        <taxon>Eukaryota</taxon>
        <taxon>Sar</taxon>
        <taxon>Stramenopiles</taxon>
        <taxon>Ochrophyta</taxon>
        <taxon>Bacillariophyta</taxon>
        <taxon>Bacillariophyceae</taxon>
        <taxon>Bacillariophycidae</taxon>
        <taxon>Naviculales</taxon>
        <taxon>Naviculaceae</taxon>
        <taxon>Seminavis</taxon>
    </lineage>
</organism>
<dbReference type="Proteomes" id="UP001153069">
    <property type="component" value="Unassembled WGS sequence"/>
</dbReference>
<accession>A0A9N8DT21</accession>
<evidence type="ECO:0000256" key="2">
    <source>
        <dbReference type="SAM" id="SignalP"/>
    </source>
</evidence>
<feature type="region of interest" description="Disordered" evidence="1">
    <location>
        <begin position="60"/>
        <end position="96"/>
    </location>
</feature>
<evidence type="ECO:0008006" key="5">
    <source>
        <dbReference type="Google" id="ProtNLM"/>
    </source>
</evidence>
<sequence>MTRFSSLIFLFALLVALVSATPSRGSSSSGSSVGERALFGYSYSEDCLFGTSSHLLYGAPKPKPAVPPTTTTTTTIPVKKVDTRPTEESAAGSTDDKRTVAFVRRSHYYPQATFGQWSC</sequence>
<dbReference type="EMBL" id="CAICTM010000256">
    <property type="protein sequence ID" value="CAB9506195.1"/>
    <property type="molecule type" value="Genomic_DNA"/>
</dbReference>
<keyword evidence="2" id="KW-0732">Signal</keyword>